<dbReference type="PANTHER" id="PTHR34391">
    <property type="entry name" value="UPF0658 GOLGI APPARATUS MEMBRANE PROTEIN C1952.10C-RELATED"/>
    <property type="match status" value="1"/>
</dbReference>
<accession>A0ABR3UT16</accession>
<protein>
    <submittedName>
        <fullName evidence="2">Uncharacterized protein</fullName>
    </submittedName>
</protein>
<dbReference type="GeneID" id="96083801"/>
<reference evidence="2 3" key="1">
    <citation type="submission" date="2024-09" db="EMBL/GenBank/DDBJ databases">
        <title>T2T genomes of carrot and Alternaria dauci and their utility for understanding host-pathogen interaction during carrot leaf blight disease.</title>
        <authorList>
            <person name="Liu W."/>
            <person name="Xu S."/>
            <person name="Ou C."/>
            <person name="Liu X."/>
            <person name="Zhuang F."/>
            <person name="Deng X.W."/>
        </authorList>
    </citation>
    <scope>NUCLEOTIDE SEQUENCE [LARGE SCALE GENOMIC DNA]</scope>
    <source>
        <strain evidence="2 3">A2016</strain>
    </source>
</reference>
<feature type="transmembrane region" description="Helical" evidence="1">
    <location>
        <begin position="217"/>
        <end position="237"/>
    </location>
</feature>
<keyword evidence="1" id="KW-1133">Transmembrane helix</keyword>
<proteinExistence type="predicted"/>
<dbReference type="PANTHER" id="PTHR34391:SF1">
    <property type="entry name" value="UPF0658 GOLGI APPARATUS MEMBRANE PROTEIN C1952.10C-RELATED"/>
    <property type="match status" value="1"/>
</dbReference>
<dbReference type="EMBL" id="JBHGVX010000002">
    <property type="protein sequence ID" value="KAL1799442.1"/>
    <property type="molecule type" value="Genomic_DNA"/>
</dbReference>
<dbReference type="RefSeq" id="XP_069310026.1">
    <property type="nucleotide sequence ID" value="XM_069448759.1"/>
</dbReference>
<evidence type="ECO:0000313" key="3">
    <source>
        <dbReference type="Proteomes" id="UP001578633"/>
    </source>
</evidence>
<feature type="transmembrane region" description="Helical" evidence="1">
    <location>
        <begin position="84"/>
        <end position="103"/>
    </location>
</feature>
<keyword evidence="3" id="KW-1185">Reference proteome</keyword>
<dbReference type="Proteomes" id="UP001578633">
    <property type="component" value="Chromosome 2"/>
</dbReference>
<keyword evidence="1" id="KW-0472">Membrane</keyword>
<keyword evidence="1" id="KW-0812">Transmembrane</keyword>
<dbReference type="InterPro" id="IPR040410">
    <property type="entry name" value="UPF0658_Golgi"/>
</dbReference>
<feature type="transmembrane region" description="Helical" evidence="1">
    <location>
        <begin position="244"/>
        <end position="262"/>
    </location>
</feature>
<feature type="transmembrane region" description="Helical" evidence="1">
    <location>
        <begin position="181"/>
        <end position="205"/>
    </location>
</feature>
<feature type="transmembrane region" description="Helical" evidence="1">
    <location>
        <begin position="136"/>
        <end position="160"/>
    </location>
</feature>
<name>A0ABR3UT16_9PLEO</name>
<sequence>MLVSWRPETRLEWAFFGTTAVQAVANITIQTVVLVTYLNWVNSVVYQVPLAYVAPLTLAVNSLGCLFQVILTLDAYRIKNHIQIFAQCVANICLSISTVLQYGEIRSAAARILLNHDMYGTPFADHDWPFRNKVSIGLMTCAVVTCVCSAIMCGLARGLYREFSWALYQHVSPDKKIQTKYMIYQIYLVLLKITPYFVFAFIFIYDFIDVHYKEPEFSLTLSILPATLIHVAIAVYFVRHERRVGMAVVLVLHAANIAYLTSRLLVLYGHSLLAKTLMKDEMVFYLCVALFFSTSALIVGTVCFFNFKKGLRPILLGQVQRKPRAHELEDDYYVQRLNYNVVPLADRDSQRWTLD</sequence>
<organism evidence="2 3">
    <name type="scientific">Alternaria dauci</name>
    <dbReference type="NCBI Taxonomy" id="48095"/>
    <lineage>
        <taxon>Eukaryota</taxon>
        <taxon>Fungi</taxon>
        <taxon>Dikarya</taxon>
        <taxon>Ascomycota</taxon>
        <taxon>Pezizomycotina</taxon>
        <taxon>Dothideomycetes</taxon>
        <taxon>Pleosporomycetidae</taxon>
        <taxon>Pleosporales</taxon>
        <taxon>Pleosporineae</taxon>
        <taxon>Pleosporaceae</taxon>
        <taxon>Alternaria</taxon>
        <taxon>Alternaria sect. Porri</taxon>
    </lineage>
</organism>
<feature type="transmembrane region" description="Helical" evidence="1">
    <location>
        <begin position="50"/>
        <end position="72"/>
    </location>
</feature>
<evidence type="ECO:0000313" key="2">
    <source>
        <dbReference type="EMBL" id="KAL1799442.1"/>
    </source>
</evidence>
<feature type="transmembrane region" description="Helical" evidence="1">
    <location>
        <begin position="12"/>
        <end position="38"/>
    </location>
</feature>
<feature type="transmembrane region" description="Helical" evidence="1">
    <location>
        <begin position="282"/>
        <end position="307"/>
    </location>
</feature>
<evidence type="ECO:0000256" key="1">
    <source>
        <dbReference type="SAM" id="Phobius"/>
    </source>
</evidence>
<gene>
    <name evidence="2" type="ORF">ACET3X_003479</name>
</gene>
<comment type="caution">
    <text evidence="2">The sequence shown here is derived from an EMBL/GenBank/DDBJ whole genome shotgun (WGS) entry which is preliminary data.</text>
</comment>